<dbReference type="EMBL" id="RQTK01001094">
    <property type="protein sequence ID" value="RUS72231.1"/>
    <property type="molecule type" value="Genomic_DNA"/>
</dbReference>
<dbReference type="OrthoDB" id="10673778at2759"/>
<evidence type="ECO:0000313" key="3">
    <source>
        <dbReference type="Proteomes" id="UP000271974"/>
    </source>
</evidence>
<protein>
    <submittedName>
        <fullName evidence="2">Uncharacterized protein</fullName>
    </submittedName>
</protein>
<feature type="region of interest" description="Disordered" evidence="1">
    <location>
        <begin position="148"/>
        <end position="244"/>
    </location>
</feature>
<accession>A0A3S1B0Y4</accession>
<reference evidence="2 3" key="1">
    <citation type="submission" date="2019-01" db="EMBL/GenBank/DDBJ databases">
        <title>A draft genome assembly of the solar-powered sea slug Elysia chlorotica.</title>
        <authorList>
            <person name="Cai H."/>
            <person name="Li Q."/>
            <person name="Fang X."/>
            <person name="Li J."/>
            <person name="Curtis N.E."/>
            <person name="Altenburger A."/>
            <person name="Shibata T."/>
            <person name="Feng M."/>
            <person name="Maeda T."/>
            <person name="Schwartz J.A."/>
            <person name="Shigenobu S."/>
            <person name="Lundholm N."/>
            <person name="Nishiyama T."/>
            <person name="Yang H."/>
            <person name="Hasebe M."/>
            <person name="Li S."/>
            <person name="Pierce S.K."/>
            <person name="Wang J."/>
        </authorList>
    </citation>
    <scope>NUCLEOTIDE SEQUENCE [LARGE SCALE GENOMIC DNA]</scope>
    <source>
        <strain evidence="2">EC2010</strain>
        <tissue evidence="2">Whole organism of an adult</tissue>
    </source>
</reference>
<evidence type="ECO:0000313" key="2">
    <source>
        <dbReference type="EMBL" id="RUS72231.1"/>
    </source>
</evidence>
<feature type="compositionally biased region" description="Basic residues" evidence="1">
    <location>
        <begin position="235"/>
        <end position="244"/>
    </location>
</feature>
<feature type="compositionally biased region" description="Low complexity" evidence="1">
    <location>
        <begin position="197"/>
        <end position="215"/>
    </location>
</feature>
<feature type="compositionally biased region" description="Polar residues" evidence="1">
    <location>
        <begin position="148"/>
        <end position="168"/>
    </location>
</feature>
<dbReference type="AlphaFoldDB" id="A0A3S1B0Y4"/>
<organism evidence="2 3">
    <name type="scientific">Elysia chlorotica</name>
    <name type="common">Eastern emerald elysia</name>
    <name type="synonym">Sea slug</name>
    <dbReference type="NCBI Taxonomy" id="188477"/>
    <lineage>
        <taxon>Eukaryota</taxon>
        <taxon>Metazoa</taxon>
        <taxon>Spiralia</taxon>
        <taxon>Lophotrochozoa</taxon>
        <taxon>Mollusca</taxon>
        <taxon>Gastropoda</taxon>
        <taxon>Heterobranchia</taxon>
        <taxon>Euthyneura</taxon>
        <taxon>Panpulmonata</taxon>
        <taxon>Sacoglossa</taxon>
        <taxon>Placobranchoidea</taxon>
        <taxon>Plakobranchidae</taxon>
        <taxon>Elysia</taxon>
    </lineage>
</organism>
<gene>
    <name evidence="2" type="ORF">EGW08_020004</name>
</gene>
<feature type="compositionally biased region" description="Polar residues" evidence="1">
    <location>
        <begin position="85"/>
        <end position="99"/>
    </location>
</feature>
<evidence type="ECO:0000256" key="1">
    <source>
        <dbReference type="SAM" id="MobiDB-lite"/>
    </source>
</evidence>
<dbReference type="Proteomes" id="UP000271974">
    <property type="component" value="Unassembled WGS sequence"/>
</dbReference>
<keyword evidence="3" id="KW-1185">Reference proteome</keyword>
<proteinExistence type="predicted"/>
<comment type="caution">
    <text evidence="2">The sequence shown here is derived from an EMBL/GenBank/DDBJ whole genome shotgun (WGS) entry which is preliminary data.</text>
</comment>
<sequence length="336" mass="36122">ADKTVKSGDVPNTKSTPINLQVVKAVKSGDLPVNLQVVKTVKSGDLPNTKNTPVSLQVVKTVKSGDVPITNKLTNSQCHVMPSKESGTNQRQENTQIANGNRDGAEVKSTYRIVLAPTLSKGISDIGDNAHGLPLQIKFPKAQFSHSMQQKVIASSNQLKQSHYSQNVGKDHSSSESAQSNQKGLDAGVSNVQNECSSKMSSSTVSGKKTSSAAKEQLSVSQADNVDSKPDASAKAKKIRKPRKSKYCTVGPGYEGEIKPKTEKLTIDQDDLAKVYKTMTETNKVKREKPESETLKAMRLFRERLLGQAGETANGASAEKAKDKSGKVVLDAARFL</sequence>
<feature type="region of interest" description="Disordered" evidence="1">
    <location>
        <begin position="81"/>
        <end position="103"/>
    </location>
</feature>
<name>A0A3S1B0Y4_ELYCH</name>
<feature type="non-terminal residue" evidence="2">
    <location>
        <position position="1"/>
    </location>
</feature>